<dbReference type="AlphaFoldDB" id="B2CZJ6"/>
<dbReference type="Pfam" id="PF00407">
    <property type="entry name" value="Bet_v_1"/>
    <property type="match status" value="1"/>
</dbReference>
<feature type="domain" description="Bet v I/Major latex protein" evidence="2">
    <location>
        <begin position="5"/>
        <end position="134"/>
    </location>
</feature>
<dbReference type="InterPro" id="IPR000916">
    <property type="entry name" value="Bet_v_I/MLP"/>
</dbReference>
<accession>B2CZJ6</accession>
<protein>
    <submittedName>
        <fullName evidence="3">PR10</fullName>
    </submittedName>
</protein>
<reference evidence="3" key="1">
    <citation type="submission" date="2008-02" db="EMBL/GenBank/DDBJ databases">
        <title>Anthracnose tolerance related full length cDNA.</title>
        <authorList>
            <person name="Kim S.K."/>
            <person name="Hwang H.Y."/>
            <person name="Jung M."/>
            <person name="Harn C.H."/>
        </authorList>
    </citation>
    <scope>NUCLEOTIDE SEQUENCE</scope>
</reference>
<dbReference type="EMBL" id="EU560902">
    <property type="protein sequence ID" value="ACB30364.1"/>
    <property type="molecule type" value="mRNA"/>
</dbReference>
<dbReference type="InterPro" id="IPR050279">
    <property type="entry name" value="Plant_def-hormone_signal"/>
</dbReference>
<dbReference type="GO" id="GO:0009738">
    <property type="term" value="P:abscisic acid-activated signaling pathway"/>
    <property type="evidence" value="ECO:0007669"/>
    <property type="project" value="InterPro"/>
</dbReference>
<dbReference type="FunFam" id="3.30.530.20:FF:000007">
    <property type="entry name" value="Major pollen allergen Bet v 1-A"/>
    <property type="match status" value="1"/>
</dbReference>
<name>B2CZJ6_CAPAN</name>
<dbReference type="Allergome" id="1331">
    <property type="allergen name" value="Cap a 4"/>
</dbReference>
<dbReference type="Gene3D" id="3.30.530.20">
    <property type="match status" value="1"/>
</dbReference>
<dbReference type="PANTHER" id="PTHR31213:SF157">
    <property type="entry name" value="MAJOR ALLERGEN MAL D 1-LIKE"/>
    <property type="match status" value="1"/>
</dbReference>
<dbReference type="GO" id="GO:0004864">
    <property type="term" value="F:protein phosphatase inhibitor activity"/>
    <property type="evidence" value="ECO:0007669"/>
    <property type="project" value="InterPro"/>
</dbReference>
<sequence>MGAYTFTDKSTASVAPSRLFKALVIDFNNLVSKLAPDVKSIENVEGDGGAGTIKKMTFVEGGPIKYMKHKIHVIDEKNLVTKYSLIESDVLENKAESVDYDGKFEASADGGCVCTTVTVYNTIGDYVVTEEEHNVHKEKAMTFSRPSKHTSSPILLSMFKPMTFLL</sequence>
<comment type="similarity">
    <text evidence="1">Belongs to the BetVI family.</text>
</comment>
<evidence type="ECO:0000259" key="2">
    <source>
        <dbReference type="Pfam" id="PF00407"/>
    </source>
</evidence>
<evidence type="ECO:0000256" key="1">
    <source>
        <dbReference type="ARBA" id="ARBA00009744"/>
    </source>
</evidence>
<dbReference type="SUPFAM" id="SSF55961">
    <property type="entry name" value="Bet v1-like"/>
    <property type="match status" value="1"/>
</dbReference>
<dbReference type="CDD" id="cd07816">
    <property type="entry name" value="Bet_v1-like"/>
    <property type="match status" value="1"/>
</dbReference>
<dbReference type="GO" id="GO:0010427">
    <property type="term" value="F:abscisic acid binding"/>
    <property type="evidence" value="ECO:0007669"/>
    <property type="project" value="InterPro"/>
</dbReference>
<dbReference type="GO" id="GO:0038023">
    <property type="term" value="F:signaling receptor activity"/>
    <property type="evidence" value="ECO:0007669"/>
    <property type="project" value="InterPro"/>
</dbReference>
<proteinExistence type="evidence at transcript level"/>
<dbReference type="InterPro" id="IPR024949">
    <property type="entry name" value="Bet_v_I_allergen"/>
</dbReference>
<dbReference type="InterPro" id="IPR023393">
    <property type="entry name" value="START-like_dom_sf"/>
</dbReference>
<dbReference type="GO" id="GO:0006952">
    <property type="term" value="P:defense response"/>
    <property type="evidence" value="ECO:0007669"/>
    <property type="project" value="InterPro"/>
</dbReference>
<evidence type="ECO:0000313" key="3">
    <source>
        <dbReference type="EMBL" id="ACB30364.1"/>
    </source>
</evidence>
<organism evidence="3">
    <name type="scientific">Capsicum annuum</name>
    <name type="common">Capsicum pepper</name>
    <dbReference type="NCBI Taxonomy" id="4072"/>
    <lineage>
        <taxon>Eukaryota</taxon>
        <taxon>Viridiplantae</taxon>
        <taxon>Streptophyta</taxon>
        <taxon>Embryophyta</taxon>
        <taxon>Tracheophyta</taxon>
        <taxon>Spermatophyta</taxon>
        <taxon>Magnoliopsida</taxon>
        <taxon>eudicotyledons</taxon>
        <taxon>Gunneridae</taxon>
        <taxon>Pentapetalae</taxon>
        <taxon>asterids</taxon>
        <taxon>lamiids</taxon>
        <taxon>Solanales</taxon>
        <taxon>Solanaceae</taxon>
        <taxon>Solanoideae</taxon>
        <taxon>Capsiceae</taxon>
        <taxon>Capsicum</taxon>
    </lineage>
</organism>
<dbReference type="PANTHER" id="PTHR31213">
    <property type="entry name" value="OS08G0374000 PROTEIN-RELATED"/>
    <property type="match status" value="1"/>
</dbReference>
<dbReference type="PRINTS" id="PR00634">
    <property type="entry name" value="BETALLERGEN"/>
</dbReference>